<reference evidence="1" key="1">
    <citation type="submission" date="2015-10" db="EMBL/GenBank/DDBJ databases">
        <authorList>
            <person name="Regsiter A."/>
            <person name="william w."/>
        </authorList>
    </citation>
    <scope>NUCLEOTIDE SEQUENCE</scope>
    <source>
        <strain evidence="1">Montdore</strain>
    </source>
</reference>
<gene>
    <name evidence="1" type="ORF">GSTUAT00003398001</name>
</gene>
<dbReference type="Proteomes" id="UP001412239">
    <property type="component" value="Unassembled WGS sequence"/>
</dbReference>
<keyword evidence="2" id="KW-1185">Reference proteome</keyword>
<name>A0A292PZJ6_9PEZI</name>
<evidence type="ECO:0000313" key="1">
    <source>
        <dbReference type="EMBL" id="CUS12564.1"/>
    </source>
</evidence>
<protein>
    <submittedName>
        <fullName evidence="1">Uncharacterized protein</fullName>
    </submittedName>
</protein>
<accession>A0A292PZJ6</accession>
<dbReference type="AlphaFoldDB" id="A0A292PZJ6"/>
<organism evidence="1 2">
    <name type="scientific">Tuber aestivum</name>
    <name type="common">summer truffle</name>
    <dbReference type="NCBI Taxonomy" id="59557"/>
    <lineage>
        <taxon>Eukaryota</taxon>
        <taxon>Fungi</taxon>
        <taxon>Dikarya</taxon>
        <taxon>Ascomycota</taxon>
        <taxon>Pezizomycotina</taxon>
        <taxon>Pezizomycetes</taxon>
        <taxon>Pezizales</taxon>
        <taxon>Tuberaceae</taxon>
        <taxon>Tuber</taxon>
    </lineage>
</organism>
<sequence length="95" mass="9871">MDTRAWTDCGSTGAASTYGAIDGTVLLARDGSKLYPLEVSGAIAIMFPRAIHHSLPLVAPGGWSIIPPDHMPSRADLSGVGSPHCYLFLSAGICC</sequence>
<evidence type="ECO:0000313" key="2">
    <source>
        <dbReference type="Proteomes" id="UP001412239"/>
    </source>
</evidence>
<proteinExistence type="predicted"/>
<dbReference type="EMBL" id="LN890989">
    <property type="protein sequence ID" value="CUS12564.1"/>
    <property type="molecule type" value="Genomic_DNA"/>
</dbReference>